<gene>
    <name evidence="3" type="ORF">BXYJ_LOCUS8734</name>
</gene>
<feature type="chain" id="PRO_5036021795" evidence="1">
    <location>
        <begin position="19"/>
        <end position="150"/>
    </location>
</feature>
<accession>A0A1I7RI77</accession>
<dbReference type="Pfam" id="PF25096">
    <property type="entry name" value="DUF7808"/>
    <property type="match status" value="1"/>
</dbReference>
<dbReference type="PANTHER" id="PTHR34493">
    <property type="entry name" value="PROTEIN CBG13422-RELATED"/>
    <property type="match status" value="1"/>
</dbReference>
<protein>
    <submittedName>
        <fullName evidence="3">(pine wood nematode) hypothetical protein</fullName>
    </submittedName>
</protein>
<dbReference type="eggNOG" id="ENOG502SZPI">
    <property type="taxonomic scope" value="Eukaryota"/>
</dbReference>
<evidence type="ECO:0000256" key="1">
    <source>
        <dbReference type="SAM" id="SignalP"/>
    </source>
</evidence>
<dbReference type="SMR" id="A0A1I7RI77"/>
<dbReference type="OrthoDB" id="5797427at2759"/>
<dbReference type="InterPro" id="IPR056710">
    <property type="entry name" value="DUF7808"/>
</dbReference>
<evidence type="ECO:0000259" key="2">
    <source>
        <dbReference type="Pfam" id="PF25096"/>
    </source>
</evidence>
<dbReference type="EMBL" id="CAJFDI010000004">
    <property type="protein sequence ID" value="CAD5225816.1"/>
    <property type="molecule type" value="Genomic_DNA"/>
</dbReference>
<reference evidence="3" key="2">
    <citation type="submission" date="2020-09" db="EMBL/GenBank/DDBJ databases">
        <authorList>
            <person name="Kikuchi T."/>
        </authorList>
    </citation>
    <scope>NUCLEOTIDE SEQUENCE</scope>
    <source>
        <strain evidence="3">Ka4C1</strain>
    </source>
</reference>
<feature type="domain" description="DUF7808" evidence="2">
    <location>
        <begin position="29"/>
        <end position="148"/>
    </location>
</feature>
<feature type="signal peptide" evidence="1">
    <location>
        <begin position="1"/>
        <end position="18"/>
    </location>
</feature>
<dbReference type="PANTHER" id="PTHR34493:SF2">
    <property type="entry name" value="SECRETED PROTEIN"/>
    <property type="match status" value="1"/>
</dbReference>
<dbReference type="Proteomes" id="UP000095284">
    <property type="component" value="Unplaced"/>
</dbReference>
<keyword evidence="1" id="KW-0732">Signal</keyword>
<evidence type="ECO:0000313" key="6">
    <source>
        <dbReference type="WBParaSite" id="BXY_0040600.1"/>
    </source>
</evidence>
<reference evidence="6" key="1">
    <citation type="submission" date="2016-11" db="UniProtKB">
        <authorList>
            <consortium name="WormBaseParasite"/>
        </authorList>
    </citation>
    <scope>IDENTIFICATION</scope>
</reference>
<evidence type="ECO:0000313" key="5">
    <source>
        <dbReference type="Proteomes" id="UP000659654"/>
    </source>
</evidence>
<organism evidence="4 6">
    <name type="scientific">Bursaphelenchus xylophilus</name>
    <name type="common">Pinewood nematode worm</name>
    <name type="synonym">Aphelenchoides xylophilus</name>
    <dbReference type="NCBI Taxonomy" id="6326"/>
    <lineage>
        <taxon>Eukaryota</taxon>
        <taxon>Metazoa</taxon>
        <taxon>Ecdysozoa</taxon>
        <taxon>Nematoda</taxon>
        <taxon>Chromadorea</taxon>
        <taxon>Rhabditida</taxon>
        <taxon>Tylenchina</taxon>
        <taxon>Tylenchomorpha</taxon>
        <taxon>Aphelenchoidea</taxon>
        <taxon>Aphelenchoididae</taxon>
        <taxon>Bursaphelenchus</taxon>
    </lineage>
</organism>
<dbReference type="AlphaFoldDB" id="A0A1I7RI77"/>
<dbReference type="Proteomes" id="UP000659654">
    <property type="component" value="Unassembled WGS sequence"/>
</dbReference>
<proteinExistence type="predicted"/>
<name>A0A1I7RI77_BURXY</name>
<dbReference type="EMBL" id="CAJFCV020000004">
    <property type="protein sequence ID" value="CAG9115101.1"/>
    <property type="molecule type" value="Genomic_DNA"/>
</dbReference>
<evidence type="ECO:0000313" key="4">
    <source>
        <dbReference type="Proteomes" id="UP000095284"/>
    </source>
</evidence>
<evidence type="ECO:0000313" key="3">
    <source>
        <dbReference type="EMBL" id="CAD5225816.1"/>
    </source>
</evidence>
<dbReference type="Proteomes" id="UP000582659">
    <property type="component" value="Unassembled WGS sequence"/>
</dbReference>
<keyword evidence="5" id="KW-1185">Reference proteome</keyword>
<dbReference type="WBParaSite" id="BXY_0040600.1">
    <property type="protein sequence ID" value="BXY_0040600.1"/>
    <property type="gene ID" value="BXY_0040600"/>
</dbReference>
<sequence>MCFLYILLFSCLYLAAHGQIPVDYGKTVEWERRTLYCDSTHDQINSGLCWLTVGKDGQPKPARCNKELARLENNQEEVRFTCDIECDGADRDSVVSKYPNSNRHCIRFWSYNTQRVDEIYGKPKWYIWRNGLCAMDRISLEVHCGFPSTT</sequence>